<dbReference type="InterPro" id="IPR036047">
    <property type="entry name" value="F-box-like_dom_sf"/>
</dbReference>
<evidence type="ECO:0000313" key="3">
    <source>
        <dbReference type="Proteomes" id="UP000236333"/>
    </source>
</evidence>
<gene>
    <name evidence="2" type="ORF">TSOC_015368</name>
</gene>
<dbReference type="EMBL" id="PGGS01005175">
    <property type="protein sequence ID" value="PNG77957.1"/>
    <property type="molecule type" value="Genomic_DNA"/>
</dbReference>
<feature type="non-terminal residue" evidence="2">
    <location>
        <position position="266"/>
    </location>
</feature>
<feature type="region of interest" description="Disordered" evidence="1">
    <location>
        <begin position="188"/>
        <end position="242"/>
    </location>
</feature>
<reference evidence="2 3" key="1">
    <citation type="journal article" date="2017" name="Mol. Biol. Evol.">
        <title>The 4-celled Tetrabaena socialis nuclear genome reveals the essential components for genetic control of cell number at the origin of multicellularity in the volvocine lineage.</title>
        <authorList>
            <person name="Featherston J."/>
            <person name="Arakaki Y."/>
            <person name="Hanschen E.R."/>
            <person name="Ferris P.J."/>
            <person name="Michod R.E."/>
            <person name="Olson B.J.S.C."/>
            <person name="Nozaki H."/>
            <person name="Durand P.M."/>
        </authorList>
    </citation>
    <scope>NUCLEOTIDE SEQUENCE [LARGE SCALE GENOMIC DNA]</scope>
    <source>
        <strain evidence="2 3">NIES-571</strain>
    </source>
</reference>
<name>A0A2J7XQA7_9CHLO</name>
<feature type="compositionally biased region" description="Low complexity" evidence="1">
    <location>
        <begin position="209"/>
        <end position="224"/>
    </location>
</feature>
<evidence type="ECO:0000256" key="1">
    <source>
        <dbReference type="SAM" id="MobiDB-lite"/>
    </source>
</evidence>
<proteinExistence type="predicted"/>
<comment type="caution">
    <text evidence="2">The sequence shown here is derived from an EMBL/GenBank/DDBJ whole genome shotgun (WGS) entry which is preliminary data.</text>
</comment>
<sequence length="266" mass="27244">RLPPPDVAAFAACCRRFRAAASHDAPVWGRICAALLARHPPAAAASPAAWGLPTYHALYTKLLRVYGELLGTWCGDAAPLGSLLVVYPSPPYIVGAAVSSLRLGDPGVSVVPLFQLSYDAVRGVPAAACLRRGNMLAALARRRQQHVLLANMAAMGEDVEEEEDEQLPDAAVLQLQYEYDKVAGGTAAADADGATQGGGAEEREQQRLSGGSTSSASSASSASSGGSGGDAGPSGLGAAPRSDEHRAVVGGWSCGGCRLASFRLSC</sequence>
<protein>
    <submittedName>
        <fullName evidence="2">Uncharacterized protein</fullName>
    </submittedName>
</protein>
<evidence type="ECO:0000313" key="2">
    <source>
        <dbReference type="EMBL" id="PNG77957.1"/>
    </source>
</evidence>
<dbReference type="AlphaFoldDB" id="A0A2J7XQA7"/>
<feature type="compositionally biased region" description="Gly residues" evidence="1">
    <location>
        <begin position="225"/>
        <end position="235"/>
    </location>
</feature>
<accession>A0A2J7XQA7</accession>
<keyword evidence="3" id="KW-1185">Reference proteome</keyword>
<dbReference type="Proteomes" id="UP000236333">
    <property type="component" value="Unassembled WGS sequence"/>
</dbReference>
<dbReference type="SUPFAM" id="SSF81383">
    <property type="entry name" value="F-box domain"/>
    <property type="match status" value="1"/>
</dbReference>
<organism evidence="2 3">
    <name type="scientific">Tetrabaena socialis</name>
    <dbReference type="NCBI Taxonomy" id="47790"/>
    <lineage>
        <taxon>Eukaryota</taxon>
        <taxon>Viridiplantae</taxon>
        <taxon>Chlorophyta</taxon>
        <taxon>core chlorophytes</taxon>
        <taxon>Chlorophyceae</taxon>
        <taxon>CS clade</taxon>
        <taxon>Chlamydomonadales</taxon>
        <taxon>Tetrabaenaceae</taxon>
        <taxon>Tetrabaena</taxon>
    </lineage>
</organism>
<dbReference type="OrthoDB" id="722566at2759"/>
<feature type="non-terminal residue" evidence="2">
    <location>
        <position position="1"/>
    </location>
</feature>